<dbReference type="SUPFAM" id="SSF52743">
    <property type="entry name" value="Subtilisin-like"/>
    <property type="match status" value="1"/>
</dbReference>
<sequence>MRRWPVVVGAALLGLLPLTAPPAQAASPSRPGWQLAFLHAAQANRLSTGRGVVVGLVDSGVNAAHPDLAGQVLNGTDFPPAGTHGQRDITGHGSLMAGLIAGTGDGVRSVRGLAPGAKILPVRGGRTYFDIAEAADGVRWAADHGARVINLSFGDAIELRSLAQAVAYAQSKDVVVVAAAGNTNEGENEVTSPASLPGVVAVSAVDEKGAFPPKVSVSGKAVVLSAPGVDIIGPGKGTGYLKGSGTSASTALVSATAALVRARYPKLDAAGVINRLITTADDKGPKGRDPEYGFGIVDPVRALTATVPAVTTNPLLPAAPATPSASPAPSSSASASPSDDSGAAPASDVAAASAAAAAAAAAVAATQPPGAAASAGATAGGAADGSSSAPAWALGGGAVVVLAALGAALLLRRSRRA</sequence>
<feature type="active site" description="Charge relay system" evidence="5">
    <location>
        <position position="58"/>
    </location>
</feature>
<feature type="region of interest" description="Disordered" evidence="6">
    <location>
        <begin position="318"/>
        <end position="345"/>
    </location>
</feature>
<feature type="chain" id="PRO_5019332688" evidence="8">
    <location>
        <begin position="26"/>
        <end position="417"/>
    </location>
</feature>
<evidence type="ECO:0000256" key="7">
    <source>
        <dbReference type="SAM" id="Phobius"/>
    </source>
</evidence>
<dbReference type="Gene3D" id="3.40.50.200">
    <property type="entry name" value="Peptidase S8/S53 domain"/>
    <property type="match status" value="1"/>
</dbReference>
<reference evidence="10 11" key="1">
    <citation type="submission" date="2018-10" db="EMBL/GenBank/DDBJ databases">
        <title>Genomic Encyclopedia of Archaeal and Bacterial Type Strains, Phase II (KMG-II): from individual species to whole genera.</title>
        <authorList>
            <person name="Goeker M."/>
        </authorList>
    </citation>
    <scope>NUCLEOTIDE SEQUENCE [LARGE SCALE GENOMIC DNA]</scope>
    <source>
        <strain evidence="10 11">RP-AC37</strain>
    </source>
</reference>
<dbReference type="RefSeq" id="WP_183061985.1">
    <property type="nucleotide sequence ID" value="NZ_RBWV01000013.1"/>
</dbReference>
<dbReference type="InterPro" id="IPR051048">
    <property type="entry name" value="Peptidase_S8/S53_subtilisin"/>
</dbReference>
<feature type="active site" description="Charge relay system" evidence="5">
    <location>
        <position position="247"/>
    </location>
</feature>
<keyword evidence="7" id="KW-0812">Transmembrane</keyword>
<dbReference type="GO" id="GO:0006508">
    <property type="term" value="P:proteolysis"/>
    <property type="evidence" value="ECO:0007669"/>
    <property type="project" value="UniProtKB-KW"/>
</dbReference>
<accession>A0A420XMZ9</accession>
<evidence type="ECO:0000313" key="11">
    <source>
        <dbReference type="Proteomes" id="UP000281955"/>
    </source>
</evidence>
<comment type="caution">
    <text evidence="10">The sequence shown here is derived from an EMBL/GenBank/DDBJ whole genome shotgun (WGS) entry which is preliminary data.</text>
</comment>
<keyword evidence="7" id="KW-1133">Transmembrane helix</keyword>
<evidence type="ECO:0000256" key="1">
    <source>
        <dbReference type="ARBA" id="ARBA00011073"/>
    </source>
</evidence>
<dbReference type="PANTHER" id="PTHR43399:SF4">
    <property type="entry name" value="CELL WALL-ASSOCIATED PROTEASE"/>
    <property type="match status" value="1"/>
</dbReference>
<keyword evidence="8" id="KW-0732">Signal</keyword>
<feature type="active site" description="Charge relay system" evidence="5">
    <location>
        <position position="92"/>
    </location>
</feature>
<keyword evidence="11" id="KW-1185">Reference proteome</keyword>
<dbReference type="AlphaFoldDB" id="A0A420XMZ9"/>
<dbReference type="EMBL" id="RBWV01000013">
    <property type="protein sequence ID" value="RKS72658.1"/>
    <property type="molecule type" value="Genomic_DNA"/>
</dbReference>
<proteinExistence type="inferred from homology"/>
<dbReference type="InterPro" id="IPR000209">
    <property type="entry name" value="Peptidase_S8/S53_dom"/>
</dbReference>
<dbReference type="InterPro" id="IPR036852">
    <property type="entry name" value="Peptidase_S8/S53_dom_sf"/>
</dbReference>
<feature type="signal peptide" evidence="8">
    <location>
        <begin position="1"/>
        <end position="25"/>
    </location>
</feature>
<dbReference type="InterPro" id="IPR015500">
    <property type="entry name" value="Peptidase_S8_subtilisin-rel"/>
</dbReference>
<dbReference type="GO" id="GO:0004252">
    <property type="term" value="F:serine-type endopeptidase activity"/>
    <property type="evidence" value="ECO:0007669"/>
    <property type="project" value="UniProtKB-UniRule"/>
</dbReference>
<dbReference type="PROSITE" id="PS00136">
    <property type="entry name" value="SUBTILASE_ASP"/>
    <property type="match status" value="1"/>
</dbReference>
<feature type="domain" description="Peptidase S8/S53" evidence="9">
    <location>
        <begin position="49"/>
        <end position="295"/>
    </location>
</feature>
<keyword evidence="4 5" id="KW-0720">Serine protease</keyword>
<keyword evidence="2 5" id="KW-0645">Protease</keyword>
<evidence type="ECO:0000256" key="6">
    <source>
        <dbReference type="SAM" id="MobiDB-lite"/>
    </source>
</evidence>
<dbReference type="PANTHER" id="PTHR43399">
    <property type="entry name" value="SUBTILISIN-RELATED"/>
    <property type="match status" value="1"/>
</dbReference>
<organism evidence="10 11">
    <name type="scientific">Motilibacter peucedani</name>
    <dbReference type="NCBI Taxonomy" id="598650"/>
    <lineage>
        <taxon>Bacteria</taxon>
        <taxon>Bacillati</taxon>
        <taxon>Actinomycetota</taxon>
        <taxon>Actinomycetes</taxon>
        <taxon>Motilibacterales</taxon>
        <taxon>Motilibacteraceae</taxon>
        <taxon>Motilibacter</taxon>
    </lineage>
</organism>
<evidence type="ECO:0000256" key="5">
    <source>
        <dbReference type="PROSITE-ProRule" id="PRU01240"/>
    </source>
</evidence>
<keyword evidence="7" id="KW-0472">Membrane</keyword>
<dbReference type="InterPro" id="IPR023827">
    <property type="entry name" value="Peptidase_S8_Asp-AS"/>
</dbReference>
<dbReference type="PROSITE" id="PS51892">
    <property type="entry name" value="SUBTILASE"/>
    <property type="match status" value="1"/>
</dbReference>
<dbReference type="InParanoid" id="A0A420XMZ9"/>
<dbReference type="Proteomes" id="UP000281955">
    <property type="component" value="Unassembled WGS sequence"/>
</dbReference>
<evidence type="ECO:0000313" key="10">
    <source>
        <dbReference type="EMBL" id="RKS72658.1"/>
    </source>
</evidence>
<comment type="similarity">
    <text evidence="1 5">Belongs to the peptidase S8 family.</text>
</comment>
<evidence type="ECO:0000259" key="9">
    <source>
        <dbReference type="Pfam" id="PF00082"/>
    </source>
</evidence>
<gene>
    <name evidence="10" type="ORF">CLV35_2906</name>
</gene>
<evidence type="ECO:0000256" key="3">
    <source>
        <dbReference type="ARBA" id="ARBA00022801"/>
    </source>
</evidence>
<evidence type="ECO:0000256" key="4">
    <source>
        <dbReference type="ARBA" id="ARBA00022825"/>
    </source>
</evidence>
<name>A0A420XMZ9_9ACTN</name>
<dbReference type="PRINTS" id="PR00723">
    <property type="entry name" value="SUBTILISIN"/>
</dbReference>
<evidence type="ECO:0000256" key="8">
    <source>
        <dbReference type="SAM" id="SignalP"/>
    </source>
</evidence>
<protein>
    <submittedName>
        <fullName evidence="10">Type VII secretion-associated serine protease mycosin</fullName>
    </submittedName>
</protein>
<dbReference type="Pfam" id="PF00082">
    <property type="entry name" value="Peptidase_S8"/>
    <property type="match status" value="1"/>
</dbReference>
<feature type="transmembrane region" description="Helical" evidence="7">
    <location>
        <begin position="391"/>
        <end position="411"/>
    </location>
</feature>
<keyword evidence="3 5" id="KW-0378">Hydrolase</keyword>
<dbReference type="FunCoup" id="A0A420XMZ9">
    <property type="interactions" value="28"/>
</dbReference>
<evidence type="ECO:0000256" key="2">
    <source>
        <dbReference type="ARBA" id="ARBA00022670"/>
    </source>
</evidence>